<dbReference type="GO" id="GO:0042578">
    <property type="term" value="F:phosphoric ester hydrolase activity"/>
    <property type="evidence" value="ECO:0007669"/>
    <property type="project" value="UniProtKB-ARBA"/>
</dbReference>
<dbReference type="SUPFAM" id="SSF53649">
    <property type="entry name" value="Alkaline phosphatase-like"/>
    <property type="match status" value="1"/>
</dbReference>
<dbReference type="AlphaFoldDB" id="A0A3G2EGV4"/>
<name>A0A3G2EGV4_9BURK</name>
<dbReference type="InterPro" id="IPR007312">
    <property type="entry name" value="Phosphoesterase"/>
</dbReference>
<organism evidence="3 4">
    <name type="scientific">Janthinobacterium agaricidamnosum</name>
    <dbReference type="NCBI Taxonomy" id="55508"/>
    <lineage>
        <taxon>Bacteria</taxon>
        <taxon>Pseudomonadati</taxon>
        <taxon>Pseudomonadota</taxon>
        <taxon>Betaproteobacteria</taxon>
        <taxon>Burkholderiales</taxon>
        <taxon>Oxalobacteraceae</taxon>
        <taxon>Janthinobacterium</taxon>
    </lineage>
</organism>
<evidence type="ECO:0000313" key="3">
    <source>
        <dbReference type="EMBL" id="AYM78235.1"/>
    </source>
</evidence>
<evidence type="ECO:0000256" key="1">
    <source>
        <dbReference type="ARBA" id="ARBA00022801"/>
    </source>
</evidence>
<keyword evidence="1" id="KW-0378">Hydrolase</keyword>
<protein>
    <submittedName>
        <fullName evidence="3">Acid phosphatase</fullName>
    </submittedName>
</protein>
<dbReference type="EMBL" id="CP033019">
    <property type="protein sequence ID" value="AYM78235.1"/>
    <property type="molecule type" value="Genomic_DNA"/>
</dbReference>
<evidence type="ECO:0000256" key="2">
    <source>
        <dbReference type="SAM" id="SignalP"/>
    </source>
</evidence>
<feature type="chain" id="PRO_5018030179" evidence="2">
    <location>
        <begin position="20"/>
        <end position="466"/>
    </location>
</feature>
<dbReference type="PROSITE" id="PS51257">
    <property type="entry name" value="PROKAR_LIPOPROTEIN"/>
    <property type="match status" value="1"/>
</dbReference>
<dbReference type="InterPro" id="IPR017850">
    <property type="entry name" value="Alkaline_phosphatase_core_sf"/>
</dbReference>
<dbReference type="PANTHER" id="PTHR31956">
    <property type="entry name" value="NON-SPECIFIC PHOSPHOLIPASE C4-RELATED"/>
    <property type="match status" value="1"/>
</dbReference>
<dbReference type="PANTHER" id="PTHR31956:SF1">
    <property type="entry name" value="NON-SPECIFIC PHOSPHOLIPASE C1"/>
    <property type="match status" value="1"/>
</dbReference>
<keyword evidence="4" id="KW-1185">Reference proteome</keyword>
<dbReference type="Gene3D" id="3.40.720.10">
    <property type="entry name" value="Alkaline Phosphatase, subunit A"/>
    <property type="match status" value="2"/>
</dbReference>
<evidence type="ECO:0000313" key="4">
    <source>
        <dbReference type="Proteomes" id="UP000279594"/>
    </source>
</evidence>
<gene>
    <name evidence="3" type="ORF">D9M09_22395</name>
</gene>
<accession>A0A3G2EGV4</accession>
<dbReference type="RefSeq" id="WP_070220788.1">
    <property type="nucleotide sequence ID" value="NZ_CP033019.1"/>
</dbReference>
<dbReference type="CDD" id="cd16013">
    <property type="entry name" value="AcpA"/>
    <property type="match status" value="1"/>
</dbReference>
<proteinExistence type="predicted"/>
<dbReference type="Proteomes" id="UP000279594">
    <property type="component" value="Chromosome"/>
</dbReference>
<sequence>MLNHVLRIALFGAGAIGLAACTTPAGMQHNTAASAAADPKLAKIGQIVVVYMENRSFDHLFGTFPGADGIANGRSPDTTTQTGPDGKPYAMLPAVALDKGGLDQRFKGDIANAPFHMEPSVSLGDKTASPVHAFWTHKRQINDGKNDRFVVEGNTGALPMGYFDGSKLKLWALAQRYTLADRFFQSAYGGSFLNHMWLTCACTPVFPNAPKSIVAQDERGTGHKKGEEAEVTQDGYAVNTMQGPLLFDPTKKQTFLPPQTMPTIGDRLTDKGISWVYYADGYDIAVASTKSGKKADDFSYHHQPFTYFKRFIDSPQQRATHLKDRSDMIADVQAGKLPPVSFYKPMGKKNMHPGMDKSSVAAGDDEGVAIINAIMEGPQWKDTVIIVTTDENGGFWDHVAPPKGDRFGPATRIPALVISPFSEGGHIDHTEYETVSILKFIEERHGLAPLSERDARANSLAKALKL</sequence>
<keyword evidence="2" id="KW-0732">Signal</keyword>
<feature type="signal peptide" evidence="2">
    <location>
        <begin position="1"/>
        <end position="19"/>
    </location>
</feature>
<reference evidence="3 4" key="1">
    <citation type="submission" date="2018-10" db="EMBL/GenBank/DDBJ databases">
        <title>Effects of UV and annual dynamics of microbial communities in freshwater RAS systems.</title>
        <authorList>
            <person name="Bekkelund A.K."/>
            <person name="Hansen B.R."/>
            <person name="Stokken H."/>
            <person name="Eriksen B.F."/>
            <person name="Kashulin N.A."/>
        </authorList>
    </citation>
    <scope>NUCLEOTIDE SEQUENCE [LARGE SCALE GENOMIC DNA]</scope>
    <source>
        <strain evidence="3 4">BHSEK</strain>
    </source>
</reference>
<dbReference type="Pfam" id="PF04185">
    <property type="entry name" value="Phosphoesterase"/>
    <property type="match status" value="1"/>
</dbReference>